<keyword evidence="2" id="KW-1134">Transmembrane beta strand</keyword>
<feature type="domain" description="POTRA" evidence="9">
    <location>
        <begin position="86"/>
        <end position="163"/>
    </location>
</feature>
<sequence length="738" mass="84110">MKRLLHATLLTTVLLQAQEIKSIKFDGLIHLSPDIAKEIIDMQIGEDIDIEKVDQAIKKLYAQKYFKDIWVTEERGVLTFHFTEKPVISQVELSGYGENKKDEILSQIGLKKGDIYDEERIEKAKATLLGIVEQEGYFDTVVEVDTKPLKNGSVKIEFAVNKGENIIIEKLNLCGAKSFSKGDLESVMANKERDFMGWLWGFNDGKVKIDQLQYDAPRIRDFYMRHGYLDAQIDDPLLRVDFNRYSAILDYKITEGPVYEVKDIKIVLEDPVIDVKTLEEDLKLRKGEVFDIEQMRKDMENIKKKIADIGYAYVRVIPDFKKDPKNHKVVLNYMVIPGNKVYIKDVIITGNNRTLDRVIRREVYLAPGDTYSLTDIKDSKSALMRTGYFESVVIDERRINDHEMELVVNVKETQTGNIMVGGGYGSYDGFIINASINDRNVFGSGIALGLSLDFSKHRSNFNFSITNPRVWDSDYSASVNLFNSVYESYDYTQNKKGGSLTVGKKIARYWNSSVTYQYFTTELTGMDPTYPDFALYDGRAFTTSAITPAIRFNNTDDYYMPREGMIFSASSEFAGLGGDAKFNKNYLRFATYKGLEDYINYDLILRYKAQVGFIPWDQNLPVNEKFFMGGIRSVRGYQSGSISRKDENGYLLGGKYMFSNSVEASIPLIESAKMRLSFFFDYGMIGEDAFTDEKRAGTGVAIEWFSPMGPINLIFANPLMSKEGDQTSSFEFTMGTQF</sequence>
<dbReference type="GO" id="GO:0071709">
    <property type="term" value="P:membrane assembly"/>
    <property type="evidence" value="ECO:0007669"/>
    <property type="project" value="InterPro"/>
</dbReference>
<protein>
    <recommendedName>
        <fullName evidence="8">Outer membrane protein assembly factor BamA</fullName>
    </recommendedName>
</protein>
<dbReference type="NCBIfam" id="TIGR03303">
    <property type="entry name" value="OM_YaeT"/>
    <property type="match status" value="1"/>
</dbReference>
<keyword evidence="4" id="KW-0732">Signal</keyword>
<evidence type="ECO:0000259" key="9">
    <source>
        <dbReference type="PROSITE" id="PS51779"/>
    </source>
</evidence>
<keyword evidence="6" id="KW-0472">Membrane</keyword>
<dbReference type="STRING" id="223786.SAMN05216234_13814"/>
<evidence type="ECO:0000256" key="2">
    <source>
        <dbReference type="ARBA" id="ARBA00022452"/>
    </source>
</evidence>
<dbReference type="PROSITE" id="PS51779">
    <property type="entry name" value="POTRA"/>
    <property type="match status" value="3"/>
</dbReference>
<dbReference type="InterPro" id="IPR010827">
    <property type="entry name" value="BamA/TamA_POTRA"/>
</dbReference>
<dbReference type="InterPro" id="IPR000184">
    <property type="entry name" value="Bac_surfAg_D15"/>
</dbReference>
<dbReference type="InterPro" id="IPR023707">
    <property type="entry name" value="OM_assembly_BamA"/>
</dbReference>
<feature type="domain" description="POTRA" evidence="9">
    <location>
        <begin position="259"/>
        <end position="338"/>
    </location>
</feature>
<dbReference type="Proteomes" id="UP000199227">
    <property type="component" value="Unassembled WGS sequence"/>
</dbReference>
<organism evidence="10 11">
    <name type="scientific">Hydrogenimonas thermophila</name>
    <dbReference type="NCBI Taxonomy" id="223786"/>
    <lineage>
        <taxon>Bacteria</taxon>
        <taxon>Pseudomonadati</taxon>
        <taxon>Campylobacterota</taxon>
        <taxon>Epsilonproteobacteria</taxon>
        <taxon>Campylobacterales</taxon>
        <taxon>Hydrogenimonadaceae</taxon>
        <taxon>Hydrogenimonas</taxon>
    </lineage>
</organism>
<evidence type="ECO:0000256" key="5">
    <source>
        <dbReference type="ARBA" id="ARBA00022737"/>
    </source>
</evidence>
<feature type="domain" description="POTRA" evidence="9">
    <location>
        <begin position="341"/>
        <end position="413"/>
    </location>
</feature>
<evidence type="ECO:0000256" key="3">
    <source>
        <dbReference type="ARBA" id="ARBA00022692"/>
    </source>
</evidence>
<comment type="subcellular location">
    <subcellularLocation>
        <location evidence="1">Membrane</location>
    </subcellularLocation>
</comment>
<dbReference type="AlphaFoldDB" id="A0A1I5SXJ3"/>
<evidence type="ECO:0000256" key="6">
    <source>
        <dbReference type="ARBA" id="ARBA00023136"/>
    </source>
</evidence>
<dbReference type="Pfam" id="PF01103">
    <property type="entry name" value="Omp85"/>
    <property type="match status" value="1"/>
</dbReference>
<keyword evidence="5" id="KW-0677">Repeat</keyword>
<evidence type="ECO:0000313" key="10">
    <source>
        <dbReference type="EMBL" id="SFP75438.1"/>
    </source>
</evidence>
<keyword evidence="3" id="KW-0812">Transmembrane</keyword>
<keyword evidence="11" id="KW-1185">Reference proteome</keyword>
<dbReference type="GO" id="GO:0009279">
    <property type="term" value="C:cell outer membrane"/>
    <property type="evidence" value="ECO:0007669"/>
    <property type="project" value="UniProtKB-UniRule"/>
</dbReference>
<dbReference type="PIRSF" id="PIRSF006076">
    <property type="entry name" value="OM_assembly_OMP85"/>
    <property type="match status" value="1"/>
</dbReference>
<evidence type="ECO:0000313" key="11">
    <source>
        <dbReference type="Proteomes" id="UP000199227"/>
    </source>
</evidence>
<dbReference type="EMBL" id="FOXB01000038">
    <property type="protein sequence ID" value="SFP75438.1"/>
    <property type="molecule type" value="Genomic_DNA"/>
</dbReference>
<name>A0A1I5SXJ3_9BACT</name>
<evidence type="ECO:0000256" key="4">
    <source>
        <dbReference type="ARBA" id="ARBA00022729"/>
    </source>
</evidence>
<dbReference type="PANTHER" id="PTHR12815:SF23">
    <property type="entry name" value="OUTER MEMBRANE PROTEIN ASSEMBLY FACTOR BAMA"/>
    <property type="match status" value="1"/>
</dbReference>
<dbReference type="Gene3D" id="3.10.20.310">
    <property type="entry name" value="membrane protein fhac"/>
    <property type="match status" value="5"/>
</dbReference>
<dbReference type="HAMAP" id="MF_01430">
    <property type="entry name" value="OM_assembly_BamA"/>
    <property type="match status" value="1"/>
</dbReference>
<dbReference type="RefSeq" id="WP_092913574.1">
    <property type="nucleotide sequence ID" value="NZ_FOXB01000038.1"/>
</dbReference>
<gene>
    <name evidence="10" type="ORF">SAMN05216234_13814</name>
</gene>
<dbReference type="InterPro" id="IPR034746">
    <property type="entry name" value="POTRA"/>
</dbReference>
<evidence type="ECO:0000256" key="8">
    <source>
        <dbReference type="NCBIfam" id="TIGR03303"/>
    </source>
</evidence>
<reference evidence="10 11" key="1">
    <citation type="submission" date="2016-10" db="EMBL/GenBank/DDBJ databases">
        <authorList>
            <person name="de Groot N.N."/>
        </authorList>
    </citation>
    <scope>NUCLEOTIDE SEQUENCE [LARGE SCALE GENOMIC DNA]</scope>
    <source>
        <strain evidence="10 11">EP1-55-1</strain>
    </source>
</reference>
<accession>A0A1I5SXJ3</accession>
<evidence type="ECO:0000256" key="7">
    <source>
        <dbReference type="ARBA" id="ARBA00023237"/>
    </source>
</evidence>
<dbReference type="OrthoDB" id="9803054at2"/>
<dbReference type="PANTHER" id="PTHR12815">
    <property type="entry name" value="SORTING AND ASSEMBLY MACHINERY SAMM50 PROTEIN FAMILY MEMBER"/>
    <property type="match status" value="1"/>
</dbReference>
<dbReference type="Pfam" id="PF07244">
    <property type="entry name" value="POTRA"/>
    <property type="match status" value="4"/>
</dbReference>
<proteinExistence type="inferred from homology"/>
<dbReference type="InterPro" id="IPR039910">
    <property type="entry name" value="D15-like"/>
</dbReference>
<dbReference type="Gene3D" id="2.40.160.50">
    <property type="entry name" value="membrane protein fhac: a member of the omp85/tpsb transporter family"/>
    <property type="match status" value="1"/>
</dbReference>
<keyword evidence="7" id="KW-0998">Cell outer membrane</keyword>
<evidence type="ECO:0000256" key="1">
    <source>
        <dbReference type="ARBA" id="ARBA00004370"/>
    </source>
</evidence>